<organism evidence="2 3">
    <name type="scientific">candidate division WWE3 bacterium GW2011_GWB2_43_22</name>
    <dbReference type="NCBI Taxonomy" id="1619118"/>
    <lineage>
        <taxon>Bacteria</taxon>
        <taxon>Katanobacteria</taxon>
    </lineage>
</organism>
<keyword evidence="1" id="KW-0472">Membrane</keyword>
<keyword evidence="1" id="KW-1133">Transmembrane helix</keyword>
<proteinExistence type="predicted"/>
<reference evidence="2 3" key="1">
    <citation type="journal article" date="2015" name="Nature">
        <title>rRNA introns, odd ribosomes, and small enigmatic genomes across a large radiation of phyla.</title>
        <authorList>
            <person name="Brown C.T."/>
            <person name="Hug L.A."/>
            <person name="Thomas B.C."/>
            <person name="Sharon I."/>
            <person name="Castelle C.J."/>
            <person name="Singh A."/>
            <person name="Wilkins M.J."/>
            <person name="Williams K.H."/>
            <person name="Banfield J.F."/>
        </authorList>
    </citation>
    <scope>NUCLEOTIDE SEQUENCE [LARGE SCALE GENOMIC DNA]</scope>
</reference>
<comment type="caution">
    <text evidence="2">The sequence shown here is derived from an EMBL/GenBank/DDBJ whole genome shotgun (WGS) entry which is preliminary data.</text>
</comment>
<feature type="transmembrane region" description="Helical" evidence="1">
    <location>
        <begin position="6"/>
        <end position="24"/>
    </location>
</feature>
<evidence type="ECO:0000313" key="3">
    <source>
        <dbReference type="Proteomes" id="UP000033910"/>
    </source>
</evidence>
<accession>A0A0G1EMF7</accession>
<dbReference type="AlphaFoldDB" id="A0A0G1EMF7"/>
<evidence type="ECO:0000256" key="1">
    <source>
        <dbReference type="SAM" id="Phobius"/>
    </source>
</evidence>
<dbReference type="EMBL" id="LCGF01000018">
    <property type="protein sequence ID" value="KKT10993.1"/>
    <property type="molecule type" value="Genomic_DNA"/>
</dbReference>
<evidence type="ECO:0000313" key="2">
    <source>
        <dbReference type="EMBL" id="KKT10993.1"/>
    </source>
</evidence>
<keyword evidence="1" id="KW-0812">Transmembrane</keyword>
<dbReference type="Proteomes" id="UP000033910">
    <property type="component" value="Unassembled WGS sequence"/>
</dbReference>
<gene>
    <name evidence="2" type="ORF">UV89_C0018G0023</name>
</gene>
<name>A0A0G1EMF7_UNCKA</name>
<feature type="non-terminal residue" evidence="2">
    <location>
        <position position="27"/>
    </location>
</feature>
<sequence length="27" mass="3108">MSGYMVMGFLGALVAGFVFKWKVIRWL</sequence>
<protein>
    <submittedName>
        <fullName evidence="2">Uncharacterized protein</fullName>
    </submittedName>
</protein>